<feature type="active site" evidence="6">
    <location>
        <position position="36"/>
    </location>
</feature>
<dbReference type="InterPro" id="IPR029760">
    <property type="entry name" value="GPX_CS"/>
</dbReference>
<dbReference type="RefSeq" id="WP_116878217.1">
    <property type="nucleotide sequence ID" value="NZ_CP031733.1"/>
</dbReference>
<dbReference type="PIRSF" id="PIRSF000303">
    <property type="entry name" value="Glutathion_perox"/>
    <property type="match status" value="1"/>
</dbReference>
<evidence type="ECO:0000256" key="4">
    <source>
        <dbReference type="ARBA" id="ARBA00023002"/>
    </source>
</evidence>
<evidence type="ECO:0000313" key="13">
    <source>
        <dbReference type="Proteomes" id="UP000262901"/>
    </source>
</evidence>
<dbReference type="InterPro" id="IPR000889">
    <property type="entry name" value="Glutathione_peroxidase"/>
</dbReference>
<reference evidence="10 14" key="1">
    <citation type="submission" date="2018-08" db="EMBL/GenBank/DDBJ databases">
        <title>Draft genome of Streptococcus sp .nov. Z2.</title>
        <authorList>
            <person name="Tian Z."/>
        </authorList>
    </citation>
    <scope>NUCLEOTIDE SEQUENCE [LARGE SCALE GENOMIC DNA]</scope>
    <source>
        <strain evidence="10 14">Z2</strain>
    </source>
</reference>
<reference evidence="12" key="3">
    <citation type="submission" date="2018-08" db="EMBL/GenBank/DDBJ databases">
        <title>Streptococcus chenjunshii sp. nov., isolated from stools sample of the Tibetan antelope in the Qinghai-Tibet plateau, China.</title>
        <authorList>
            <person name="Tian Z."/>
        </authorList>
    </citation>
    <scope>NUCLEOTIDE SEQUENCE [LARGE SCALE GENOMIC DNA]</scope>
    <source>
        <strain evidence="12">Z15</strain>
    </source>
</reference>
<dbReference type="PROSITE" id="PS00763">
    <property type="entry name" value="GLUTATHIONE_PEROXID_2"/>
    <property type="match status" value="1"/>
</dbReference>
<dbReference type="InterPro" id="IPR013766">
    <property type="entry name" value="Thioredoxin_domain"/>
</dbReference>
<dbReference type="PANTHER" id="PTHR11592">
    <property type="entry name" value="GLUTATHIONE PEROXIDASE"/>
    <property type="match status" value="1"/>
</dbReference>
<evidence type="ECO:0000313" key="10">
    <source>
        <dbReference type="EMBL" id="RFU51244.1"/>
    </source>
</evidence>
<dbReference type="FunFam" id="3.40.30.10:FF:000010">
    <property type="entry name" value="Glutathione peroxidase"/>
    <property type="match status" value="1"/>
</dbReference>
<proteinExistence type="inferred from homology"/>
<dbReference type="EMBL" id="QVQY01000008">
    <property type="protein sequence ID" value="RFU51244.1"/>
    <property type="molecule type" value="Genomic_DNA"/>
</dbReference>
<dbReference type="PROSITE" id="PS00460">
    <property type="entry name" value="GLUTATHIONE_PEROXID_1"/>
    <property type="match status" value="1"/>
</dbReference>
<evidence type="ECO:0000313" key="14">
    <source>
        <dbReference type="Proteomes" id="UP000264056"/>
    </source>
</evidence>
<reference evidence="9" key="4">
    <citation type="journal article" date="2019" name="Int. J. Syst. Evol. Microbiol.">
        <title>Streptococcus chenjunshii sp. nov. isolated from feces of Tibetan antelopes.</title>
        <authorList>
            <person name="Tian Z."/>
            <person name="Lu S."/>
            <person name="Jin D."/>
            <person name="Yang J."/>
            <person name="Pu J."/>
            <person name="Lai X.H."/>
            <person name="Bai X.N."/>
            <person name="Wu X.M."/>
            <person name="Li J."/>
            <person name="Wang S."/>
            <person name="Xu J."/>
        </authorList>
    </citation>
    <scope>NUCLEOTIDE SEQUENCE</scope>
    <source>
        <strain evidence="9">Z15</strain>
    </source>
</reference>
<gene>
    <name evidence="9" type="ORF">DDV21_008095</name>
    <name evidence="10" type="ORF">DDV22_04355</name>
    <name evidence="11" type="ORF">DDV23_06045</name>
</gene>
<keyword evidence="4 7" id="KW-0560">Oxidoreductase</keyword>
<keyword evidence="3 7" id="KW-0575">Peroxidase</keyword>
<dbReference type="EMBL" id="QVQZ01000011">
    <property type="protein sequence ID" value="RFU53140.1"/>
    <property type="molecule type" value="Genomic_DNA"/>
</dbReference>
<evidence type="ECO:0000259" key="8">
    <source>
        <dbReference type="PROSITE" id="PS51352"/>
    </source>
</evidence>
<evidence type="ECO:0000256" key="3">
    <source>
        <dbReference type="ARBA" id="ARBA00022559"/>
    </source>
</evidence>
<dbReference type="InterPro" id="IPR029759">
    <property type="entry name" value="GPX_AS"/>
</dbReference>
<protein>
    <recommendedName>
        <fullName evidence="5 7">Glutathione peroxidase</fullName>
    </recommendedName>
</protein>
<evidence type="ECO:0000256" key="2">
    <source>
        <dbReference type="ARBA" id="ARBA00006926"/>
    </source>
</evidence>
<dbReference type="PROSITE" id="PS51355">
    <property type="entry name" value="GLUTATHIONE_PEROXID_3"/>
    <property type="match status" value="1"/>
</dbReference>
<dbReference type="GO" id="GO:0034599">
    <property type="term" value="P:cellular response to oxidative stress"/>
    <property type="evidence" value="ECO:0007669"/>
    <property type="project" value="TreeGrafter"/>
</dbReference>
<dbReference type="AlphaFoldDB" id="A0A372KLI6"/>
<dbReference type="EMBL" id="CP031733">
    <property type="protein sequence ID" value="AXQ79048.1"/>
    <property type="molecule type" value="Genomic_DNA"/>
</dbReference>
<dbReference type="CDD" id="cd00340">
    <property type="entry name" value="GSH_Peroxidase"/>
    <property type="match status" value="1"/>
</dbReference>
<dbReference type="Gene3D" id="3.40.30.10">
    <property type="entry name" value="Glutaredoxin"/>
    <property type="match status" value="1"/>
</dbReference>
<sequence length="158" mass="17900">MAYLYDFTVKAQDQSDVSLRDYQGSVVLVVNTATGCGLTPQYEGLQKLYDTYRTQGFTILDFPCNQFMGQAPGTAEEINSFCTLNYQTTFPRFAKIEVNGKNTVPLYQWLKAEKKGPLGQKIEWNFAKFLIDRQGNVVQRFSSKTEPDDIDAAVQKLL</sequence>
<evidence type="ECO:0000256" key="5">
    <source>
        <dbReference type="ARBA" id="ARBA00069346"/>
    </source>
</evidence>
<accession>A0A372KLI6</accession>
<comment type="similarity">
    <text evidence="2 7">Belongs to the glutathione peroxidase family.</text>
</comment>
<dbReference type="Proteomes" id="UP000246115">
    <property type="component" value="Chromosome"/>
</dbReference>
<evidence type="ECO:0000256" key="7">
    <source>
        <dbReference type="RuleBase" id="RU000499"/>
    </source>
</evidence>
<dbReference type="SUPFAM" id="SSF52833">
    <property type="entry name" value="Thioredoxin-like"/>
    <property type="match status" value="1"/>
</dbReference>
<accession>A0A346NDF3</accession>
<dbReference type="Proteomes" id="UP000264056">
    <property type="component" value="Unassembled WGS sequence"/>
</dbReference>
<evidence type="ECO:0000256" key="1">
    <source>
        <dbReference type="ARBA" id="ARBA00000217"/>
    </source>
</evidence>
<evidence type="ECO:0000313" key="11">
    <source>
        <dbReference type="EMBL" id="RFU53140.1"/>
    </source>
</evidence>
<evidence type="ECO:0000313" key="12">
    <source>
        <dbReference type="Proteomes" id="UP000246115"/>
    </source>
</evidence>
<organism evidence="11 13">
    <name type="scientific">Streptococcus chenjunshii</name>
    <dbReference type="NCBI Taxonomy" id="2173853"/>
    <lineage>
        <taxon>Bacteria</taxon>
        <taxon>Bacillati</taxon>
        <taxon>Bacillota</taxon>
        <taxon>Bacilli</taxon>
        <taxon>Lactobacillales</taxon>
        <taxon>Streptococcaceae</taxon>
        <taxon>Streptococcus</taxon>
    </lineage>
</organism>
<comment type="catalytic activity">
    <reaction evidence="1">
        <text>2 glutathione + H2O2 = glutathione disulfide + 2 H2O</text>
        <dbReference type="Rhea" id="RHEA:16833"/>
        <dbReference type="ChEBI" id="CHEBI:15377"/>
        <dbReference type="ChEBI" id="CHEBI:16240"/>
        <dbReference type="ChEBI" id="CHEBI:57925"/>
        <dbReference type="ChEBI" id="CHEBI:58297"/>
        <dbReference type="EC" id="1.11.1.9"/>
    </reaction>
</comment>
<dbReference type="Pfam" id="PF00255">
    <property type="entry name" value="GSHPx"/>
    <property type="match status" value="1"/>
</dbReference>
<evidence type="ECO:0000313" key="9">
    <source>
        <dbReference type="EMBL" id="AXQ79048.1"/>
    </source>
</evidence>
<dbReference type="Proteomes" id="UP000262901">
    <property type="component" value="Unassembled WGS sequence"/>
</dbReference>
<reference evidence="11 13" key="2">
    <citation type="submission" date="2018-08" db="EMBL/GenBank/DDBJ databases">
        <title>Draft genome of Streptococcus sp. nov. Z1.</title>
        <authorList>
            <person name="Tian Z."/>
        </authorList>
    </citation>
    <scope>NUCLEOTIDE SEQUENCE [LARGE SCALE GENOMIC DNA]</scope>
    <source>
        <strain evidence="11">Z1</strain>
        <strain evidence="13">Z1(2018)</strain>
    </source>
</reference>
<dbReference type="GO" id="GO:0004602">
    <property type="term" value="F:glutathione peroxidase activity"/>
    <property type="evidence" value="ECO:0007669"/>
    <property type="project" value="UniProtKB-EC"/>
</dbReference>
<dbReference type="PROSITE" id="PS51352">
    <property type="entry name" value="THIOREDOXIN_2"/>
    <property type="match status" value="1"/>
</dbReference>
<dbReference type="PANTHER" id="PTHR11592:SF78">
    <property type="entry name" value="GLUTATHIONE PEROXIDASE"/>
    <property type="match status" value="1"/>
</dbReference>
<dbReference type="OrthoDB" id="9789406at2"/>
<name>A0A372KLI6_9STRE</name>
<evidence type="ECO:0000256" key="6">
    <source>
        <dbReference type="PIRSR" id="PIRSR000303-1"/>
    </source>
</evidence>
<dbReference type="KEGG" id="schj:DDV21_008095"/>
<dbReference type="InterPro" id="IPR036249">
    <property type="entry name" value="Thioredoxin-like_sf"/>
</dbReference>
<feature type="domain" description="Thioredoxin" evidence="8">
    <location>
        <begin position="1"/>
        <end position="158"/>
    </location>
</feature>
<dbReference type="PRINTS" id="PR01011">
    <property type="entry name" value="GLUTPROXDASE"/>
</dbReference>
<keyword evidence="14" id="KW-1185">Reference proteome</keyword>